<organism evidence="3 4">
    <name type="scientific">Bifidobacterium bombi DSM 19703</name>
    <dbReference type="NCBI Taxonomy" id="1341695"/>
    <lineage>
        <taxon>Bacteria</taxon>
        <taxon>Bacillati</taxon>
        <taxon>Actinomycetota</taxon>
        <taxon>Actinomycetes</taxon>
        <taxon>Bifidobacteriales</taxon>
        <taxon>Bifidobacteriaceae</taxon>
        <taxon>Bifidobacterium</taxon>
    </lineage>
</organism>
<keyword evidence="2" id="KW-1133">Transmembrane helix</keyword>
<feature type="transmembrane region" description="Helical" evidence="2">
    <location>
        <begin position="317"/>
        <end position="338"/>
    </location>
</feature>
<accession>A0A080N4P4</accession>
<feature type="compositionally biased region" description="Polar residues" evidence="1">
    <location>
        <begin position="128"/>
        <end position="142"/>
    </location>
</feature>
<evidence type="ECO:0008006" key="5">
    <source>
        <dbReference type="Google" id="ProtNLM"/>
    </source>
</evidence>
<name>A0A080N4P4_9BIFI</name>
<feature type="transmembrane region" description="Helical" evidence="2">
    <location>
        <begin position="184"/>
        <end position="203"/>
    </location>
</feature>
<keyword evidence="2" id="KW-0812">Transmembrane</keyword>
<dbReference type="eggNOG" id="ENOG502ZBRV">
    <property type="taxonomic scope" value="Bacteria"/>
</dbReference>
<proteinExistence type="predicted"/>
<keyword evidence="4" id="KW-1185">Reference proteome</keyword>
<dbReference type="RefSeq" id="WP_052377468.1">
    <property type="nucleotide sequence ID" value="NZ_ATLK01000001.1"/>
</dbReference>
<reference evidence="3 4" key="1">
    <citation type="journal article" date="2014" name="Appl. Environ. Microbiol.">
        <title>Genomic encyclopedia of type strains of the genus Bifidobacterium.</title>
        <authorList>
            <person name="Milani C."/>
            <person name="Lugli G.A."/>
            <person name="Duranti S."/>
            <person name="Turroni F."/>
            <person name="Bottacini F."/>
            <person name="Mangifesta M."/>
            <person name="Sanchez B."/>
            <person name="Viappiani A."/>
            <person name="Mancabelli L."/>
            <person name="Taminiau B."/>
            <person name="Delcenserie V."/>
            <person name="Barrangou R."/>
            <person name="Margolles A."/>
            <person name="van Sinderen D."/>
            <person name="Ventura M."/>
        </authorList>
    </citation>
    <scope>NUCLEOTIDE SEQUENCE [LARGE SCALE GENOMIC DNA]</scope>
    <source>
        <strain evidence="3 4">DSM 19703</strain>
    </source>
</reference>
<feature type="transmembrane region" description="Helical" evidence="2">
    <location>
        <begin position="158"/>
        <end position="178"/>
    </location>
</feature>
<feature type="compositionally biased region" description="Polar residues" evidence="1">
    <location>
        <begin position="106"/>
        <end position="119"/>
    </location>
</feature>
<evidence type="ECO:0000256" key="1">
    <source>
        <dbReference type="SAM" id="MobiDB-lite"/>
    </source>
</evidence>
<feature type="region of interest" description="Disordered" evidence="1">
    <location>
        <begin position="82"/>
        <end position="142"/>
    </location>
</feature>
<dbReference type="AlphaFoldDB" id="A0A080N4P4"/>
<evidence type="ECO:0000256" key="2">
    <source>
        <dbReference type="SAM" id="Phobius"/>
    </source>
</evidence>
<dbReference type="InterPro" id="IPR025576">
    <property type="entry name" value="YwiC"/>
</dbReference>
<dbReference type="Proteomes" id="UP000028730">
    <property type="component" value="Unassembled WGS sequence"/>
</dbReference>
<gene>
    <name evidence="3" type="ORF">BBOMB_0968</name>
</gene>
<dbReference type="STRING" id="1341695.BBOMB_0968"/>
<protein>
    <recommendedName>
        <fullName evidence="5">YwiC-like protein</fullName>
    </recommendedName>
</protein>
<keyword evidence="2" id="KW-0472">Membrane</keyword>
<dbReference type="EMBL" id="ATLK01000001">
    <property type="protein sequence ID" value="KFF31585.1"/>
    <property type="molecule type" value="Genomic_DNA"/>
</dbReference>
<feature type="transmembrane region" description="Helical" evidence="2">
    <location>
        <begin position="271"/>
        <end position="287"/>
    </location>
</feature>
<sequence length="339" mass="36825">MTASTQIAWRQASTRIDGLKSGFPTSPEPGSWHWDRRWGGFVIGGPSWRGAWLLVAWTLCYCLQFSTARYLALLAHSTSTRKGARHHGHCTGNSTTSATAHPRADGQQTGYLQSHTPSDAGNVHVRQASHTSQTPHTTTNAGKFNARTTKYKARLCKAAIPTLTYAACTAAVGVPLVVLTPRLLWWAPVMIVLAAMSFIAAYVRKERSLWGNAVAVICASLMCAITSSLGTHHDAQTLVYALTPTLAFAATEYASVLFVKTMIRKHGDSRYYALSMGYHLIVAVLGFAVRPLWGLAACVLLARACALPLIKRRIRPMYIGMVEIATSLMNWLAIVLGAA</sequence>
<comment type="caution">
    <text evidence="3">The sequence shown here is derived from an EMBL/GenBank/DDBJ whole genome shotgun (WGS) entry which is preliminary data.</text>
</comment>
<feature type="transmembrane region" description="Helical" evidence="2">
    <location>
        <begin position="210"/>
        <end position="231"/>
    </location>
</feature>
<feature type="transmembrane region" description="Helical" evidence="2">
    <location>
        <begin position="237"/>
        <end position="259"/>
    </location>
</feature>
<evidence type="ECO:0000313" key="3">
    <source>
        <dbReference type="EMBL" id="KFF31585.1"/>
    </source>
</evidence>
<dbReference type="Pfam" id="PF14256">
    <property type="entry name" value="YwiC"/>
    <property type="match status" value="1"/>
</dbReference>
<evidence type="ECO:0000313" key="4">
    <source>
        <dbReference type="Proteomes" id="UP000028730"/>
    </source>
</evidence>